<evidence type="ECO:0000313" key="16">
    <source>
        <dbReference type="Ensembl" id="ENSMMDP00005031491.1"/>
    </source>
</evidence>
<keyword evidence="7" id="KW-0539">Nucleus</keyword>
<keyword evidence="6" id="KW-0906">Nuclear pore complex</keyword>
<dbReference type="Pfam" id="PF05495">
    <property type="entry name" value="zf-CHY"/>
    <property type="match status" value="1"/>
</dbReference>
<keyword evidence="5 12" id="KW-0862">Zinc</keyword>
<name>A0A667ZEX9_9TELE</name>
<keyword evidence="6" id="KW-0811">Translocation</keyword>
<dbReference type="GO" id="GO:0031965">
    <property type="term" value="C:nuclear membrane"/>
    <property type="evidence" value="ECO:0007669"/>
    <property type="project" value="UniProtKB-SubCell"/>
</dbReference>
<evidence type="ECO:0000256" key="13">
    <source>
        <dbReference type="SAM" id="MobiDB-lite"/>
    </source>
</evidence>
<feature type="region of interest" description="Disordered" evidence="13">
    <location>
        <begin position="311"/>
        <end position="340"/>
    </location>
</feature>
<dbReference type="InterPro" id="IPR036855">
    <property type="entry name" value="Znf_CCCH_sf"/>
</dbReference>
<dbReference type="PROSITE" id="PS50103">
    <property type="entry name" value="ZF_C3H1"/>
    <property type="match status" value="2"/>
</dbReference>
<evidence type="ECO:0000256" key="4">
    <source>
        <dbReference type="ARBA" id="ARBA00022771"/>
    </source>
</evidence>
<evidence type="ECO:0000256" key="3">
    <source>
        <dbReference type="ARBA" id="ARBA00022723"/>
    </source>
</evidence>
<dbReference type="Gene3D" id="4.10.1000.10">
    <property type="entry name" value="Zinc finger, CCCH-type"/>
    <property type="match status" value="2"/>
</dbReference>
<proteinExistence type="predicted"/>
<dbReference type="GO" id="GO:0005643">
    <property type="term" value="C:nuclear pore"/>
    <property type="evidence" value="ECO:0007669"/>
    <property type="project" value="UniProtKB-SubCell"/>
</dbReference>
<feature type="region of interest" description="Disordered" evidence="13">
    <location>
        <begin position="352"/>
        <end position="373"/>
    </location>
</feature>
<evidence type="ECO:0000256" key="9">
    <source>
        <dbReference type="ARBA" id="ARBA00039886"/>
    </source>
</evidence>
<dbReference type="GO" id="GO:0008270">
    <property type="term" value="F:zinc ion binding"/>
    <property type="evidence" value="ECO:0007669"/>
    <property type="project" value="UniProtKB-KW"/>
</dbReference>
<evidence type="ECO:0000256" key="7">
    <source>
        <dbReference type="ARBA" id="ARBA00023242"/>
    </source>
</evidence>
<dbReference type="PANTHER" id="PTHR46527:SF1">
    <property type="entry name" value="NUCLEOPORIN NUP42"/>
    <property type="match status" value="1"/>
</dbReference>
<feature type="domain" description="CHY-type" evidence="15">
    <location>
        <begin position="553"/>
        <end position="621"/>
    </location>
</feature>
<dbReference type="OrthoDB" id="411372at2759"/>
<comment type="subcellular location">
    <subcellularLocation>
        <location evidence="1">Nucleus membrane</location>
        <topology evidence="1">Peripheral membrane protein</topology>
        <orientation evidence="1">Cytoplasmic side</orientation>
    </subcellularLocation>
    <subcellularLocation>
        <location evidence="2">Nucleus</location>
        <location evidence="2">Nuclear pore complex</location>
    </subcellularLocation>
</comment>
<keyword evidence="6" id="KW-0509">mRNA transport</keyword>
<keyword evidence="17" id="KW-1185">Reference proteome</keyword>
<feature type="domain" description="C3H1-type" evidence="14">
    <location>
        <begin position="87"/>
        <end position="114"/>
    </location>
</feature>
<dbReference type="InParanoid" id="A0A667ZEX9"/>
<feature type="zinc finger region" description="C3H1-type" evidence="12">
    <location>
        <begin position="11"/>
        <end position="39"/>
    </location>
</feature>
<dbReference type="GeneTree" id="ENSGT00390000001338"/>
<dbReference type="SUPFAM" id="SSF90229">
    <property type="entry name" value="CCCH zinc finger"/>
    <property type="match status" value="2"/>
</dbReference>
<dbReference type="SUPFAM" id="SSF161219">
    <property type="entry name" value="CHY zinc finger-like"/>
    <property type="match status" value="1"/>
</dbReference>
<keyword evidence="6" id="KW-0653">Protein transport</keyword>
<dbReference type="InterPro" id="IPR037274">
    <property type="entry name" value="Znf_CHY_sf"/>
</dbReference>
<organism evidence="16 17">
    <name type="scientific">Myripristis murdjan</name>
    <name type="common">pinecone soldierfish</name>
    <dbReference type="NCBI Taxonomy" id="586833"/>
    <lineage>
        <taxon>Eukaryota</taxon>
        <taxon>Metazoa</taxon>
        <taxon>Chordata</taxon>
        <taxon>Craniata</taxon>
        <taxon>Vertebrata</taxon>
        <taxon>Euteleostomi</taxon>
        <taxon>Actinopterygii</taxon>
        <taxon>Neopterygii</taxon>
        <taxon>Teleostei</taxon>
        <taxon>Neoteleostei</taxon>
        <taxon>Acanthomorphata</taxon>
        <taxon>Holocentriformes</taxon>
        <taxon>Holocentridae</taxon>
        <taxon>Myripristis</taxon>
    </lineage>
</organism>
<dbReference type="Ensembl" id="ENSMMDT00005032206.1">
    <property type="protein sequence ID" value="ENSMMDP00005031491.1"/>
    <property type="gene ID" value="ENSMMDG00005014865.1"/>
</dbReference>
<keyword evidence="3 12" id="KW-0479">Metal-binding</keyword>
<evidence type="ECO:0000256" key="5">
    <source>
        <dbReference type="ARBA" id="ARBA00022833"/>
    </source>
</evidence>
<accession>A0A667ZEX9</accession>
<reference evidence="16" key="1">
    <citation type="submission" date="2019-06" db="EMBL/GenBank/DDBJ databases">
        <authorList>
            <consortium name="Wellcome Sanger Institute Data Sharing"/>
        </authorList>
    </citation>
    <scope>NUCLEOTIDE SEQUENCE [LARGE SCALE GENOMIC DNA]</scope>
</reference>
<dbReference type="SMART" id="SM00356">
    <property type="entry name" value="ZnF_C3H1"/>
    <property type="match status" value="2"/>
</dbReference>
<keyword evidence="6" id="KW-0813">Transport</keyword>
<evidence type="ECO:0000256" key="6">
    <source>
        <dbReference type="ARBA" id="ARBA00023132"/>
    </source>
</evidence>
<dbReference type="InterPro" id="IPR008913">
    <property type="entry name" value="Znf_CHY"/>
</dbReference>
<dbReference type="PANTHER" id="PTHR46527">
    <property type="entry name" value="NUCLEOPORIN-LIKE PROTEIN 2"/>
    <property type="match status" value="1"/>
</dbReference>
<evidence type="ECO:0000256" key="11">
    <source>
        <dbReference type="PROSITE-ProRule" id="PRU00601"/>
    </source>
</evidence>
<keyword evidence="4 11" id="KW-0863">Zinc-finger</keyword>
<protein>
    <recommendedName>
        <fullName evidence="9">Nucleoporin NUP42</fullName>
    </recommendedName>
    <alternativeName>
        <fullName evidence="10">Nucleoporin-like protein 2</fullName>
    </alternativeName>
</protein>
<dbReference type="InterPro" id="IPR000571">
    <property type="entry name" value="Znf_CCCH"/>
</dbReference>
<evidence type="ECO:0000256" key="1">
    <source>
        <dbReference type="ARBA" id="ARBA00004335"/>
    </source>
</evidence>
<evidence type="ECO:0000259" key="14">
    <source>
        <dbReference type="PROSITE" id="PS50103"/>
    </source>
</evidence>
<dbReference type="Pfam" id="PF00642">
    <property type="entry name" value="zf-CCCH"/>
    <property type="match status" value="1"/>
</dbReference>
<feature type="zinc finger region" description="C3H1-type" evidence="12">
    <location>
        <begin position="87"/>
        <end position="114"/>
    </location>
</feature>
<feature type="domain" description="C3H1-type" evidence="14">
    <location>
        <begin position="11"/>
        <end position="39"/>
    </location>
</feature>
<evidence type="ECO:0000256" key="10">
    <source>
        <dbReference type="ARBA" id="ARBA00042384"/>
    </source>
</evidence>
<sequence length="668" mass="75360">MESSGLVTGGIQTQQLCRFFSQGRHCNFGRRCRFLHARDEAMSNQNRTSRRPELESEEEPYPSQDQVTGSLGDVGPRSTTNPMVAPGAGRRPCRYFISGFCSMEDRCRFWHPPQFPLVDDRAVPGGGRRLPQRVPAPRPNLLQEVKLSDLTEDVAKQLRDTEIRQMMKRFPKDQLIVQEGSEGQVTFYRATVAATDPDWPFDLKEIDILVSFPEKYPQEIFTLDIPADQDLPSMMGRHVKQASLEWLQAKHATNQLMGKVELLFRPFLRWLDRSMERLFTEGARQLKKDIDAERAGLQFIPYQKLQATVCEEASSNGSSDPASHTTADEEAMEEGNGERIEKERTVQQGGLAYDEQQHQQEEEEEEEAEAASHAVENIKISNPRRGTEVKLLGLTLGDNVATVVARQITVCLQCNRCKVTADLTLSARTPCTAQCEKCNASISVAFRPSMLHHYSDVLGYLDLHNAAPADLVLQDCELTVGCLSCSQEGPVQNLPYGQTKEFNCEHCHTKLSILADSTRFQYIQPRSSKTGPRDLALNRQRNIRDPAVQKGKPLPEKGACKHYKQSHRWLRFPCCGRAYPCDVCHDEDQDHPMELATRMICGHCAKEQPYNNGKPCICCGGMMTRGAHTSHWEGGLGCRSKVKMNRNDRQKYTNTNKTISRKAATEKK</sequence>
<reference evidence="16" key="2">
    <citation type="submission" date="2025-08" db="UniProtKB">
        <authorList>
            <consortium name="Ensembl"/>
        </authorList>
    </citation>
    <scope>IDENTIFICATION</scope>
</reference>
<evidence type="ECO:0000256" key="8">
    <source>
        <dbReference type="ARBA" id="ARBA00037262"/>
    </source>
</evidence>
<evidence type="ECO:0000256" key="2">
    <source>
        <dbReference type="ARBA" id="ARBA00004567"/>
    </source>
</evidence>
<dbReference type="AlphaFoldDB" id="A0A667ZEX9"/>
<dbReference type="Proteomes" id="UP000472263">
    <property type="component" value="Chromosome 6"/>
</dbReference>
<feature type="region of interest" description="Disordered" evidence="13">
    <location>
        <begin position="41"/>
        <end position="85"/>
    </location>
</feature>
<evidence type="ECO:0000256" key="12">
    <source>
        <dbReference type="PROSITE-ProRule" id="PRU00723"/>
    </source>
</evidence>
<reference evidence="16" key="3">
    <citation type="submission" date="2025-09" db="UniProtKB">
        <authorList>
            <consortium name="Ensembl"/>
        </authorList>
    </citation>
    <scope>IDENTIFICATION</scope>
</reference>
<dbReference type="InterPro" id="IPR051767">
    <property type="entry name" value="Nucleoporin_NUP42"/>
</dbReference>
<feature type="compositionally biased region" description="Polar residues" evidence="13">
    <location>
        <begin position="313"/>
        <end position="325"/>
    </location>
</feature>
<evidence type="ECO:0000259" key="15">
    <source>
        <dbReference type="PROSITE" id="PS51266"/>
    </source>
</evidence>
<comment type="function">
    <text evidence="8">Required for the export of mRNAs containing poly(A) tails from the nucleus into the cytoplasm.</text>
</comment>
<dbReference type="PROSITE" id="PS51266">
    <property type="entry name" value="ZF_CHY"/>
    <property type="match status" value="1"/>
</dbReference>
<gene>
    <name evidence="16" type="primary">si:dkey-24l11.2</name>
</gene>
<evidence type="ECO:0000313" key="17">
    <source>
        <dbReference type="Proteomes" id="UP000472263"/>
    </source>
</evidence>